<accession>A0A0C2TAA8</accession>
<evidence type="ECO:0000313" key="4">
    <source>
        <dbReference type="Proteomes" id="UP000054549"/>
    </source>
</evidence>
<dbReference type="AlphaFoldDB" id="A0A0C2TAA8"/>
<dbReference type="ESTHER" id="amamu-a0a0c2taa8">
    <property type="family name" value="Fungal_carboxylesterase_lipase"/>
</dbReference>
<sequence length="553" mass="60782">MKRGILFYIFYVFVQFSSSFAAPQVRFGDTTVTGQDIPSLQQDFFGGIPFAESPVGKFRLKPPVLKTTLDVKEFNASSLGYACVQPPPFPVELMSEDCLTINVFRPSSIGPDSKLPVLFWTYGGGFMAGDSGSYNGSAIVAQSMARGTPIVFVSFNYRLGPLGFPQGREADHLHSLNLGIYDQIAALEWVKHNIASFGGDNEKVTAFGESAGSIMTSILFLNYRIEGLARAGIFESGHAMTLGVFHPERGEIDWQNFVRGVPSCSSLAMTGNTFSCLQAANSSDIVQGLLVSIAESPYSFPWRPVLDGPDGVVPDYASRRFLRGEFARLPFIAGTNLDEGTLVAVPPFSPVTSEDEIVQGITANYSPPVVSPQTLQSHIQTLLQLYPDIPGLGSPYNTGNNTFGLSSVYKQFAAIFGDLVFQSQRRFWSQEYSNAGIKTYGYLFTEPQTSSPPVLGVYHSSEVPFVFGNLTGFPPLSPSSANLSTVMMDYWISFATSLDPNDGRGMPRHKWEPYTSQYQVLLQLNSQNLVMIPDDYRKKQIDFINSDPIVWLH</sequence>
<proteinExistence type="predicted"/>
<dbReference type="EMBL" id="KN818257">
    <property type="protein sequence ID" value="KIL63619.1"/>
    <property type="molecule type" value="Genomic_DNA"/>
</dbReference>
<dbReference type="PANTHER" id="PTHR11559">
    <property type="entry name" value="CARBOXYLESTERASE"/>
    <property type="match status" value="1"/>
</dbReference>
<keyword evidence="1" id="KW-0732">Signal</keyword>
<dbReference type="Pfam" id="PF00135">
    <property type="entry name" value="COesterase"/>
    <property type="match status" value="1"/>
</dbReference>
<name>A0A0C2TAA8_AMAMK</name>
<dbReference type="InParanoid" id="A0A0C2TAA8"/>
<dbReference type="PROSITE" id="PS00941">
    <property type="entry name" value="CARBOXYLESTERASE_B_2"/>
    <property type="match status" value="1"/>
</dbReference>
<evidence type="ECO:0000313" key="3">
    <source>
        <dbReference type="EMBL" id="KIL63619.1"/>
    </source>
</evidence>
<dbReference type="InterPro" id="IPR002018">
    <property type="entry name" value="CarbesteraseB"/>
</dbReference>
<feature type="chain" id="PRO_5002172129" description="Carboxylesterase type B domain-containing protein" evidence="1">
    <location>
        <begin position="22"/>
        <end position="553"/>
    </location>
</feature>
<feature type="domain" description="Carboxylesterase type B" evidence="2">
    <location>
        <begin position="26"/>
        <end position="543"/>
    </location>
</feature>
<evidence type="ECO:0000256" key="1">
    <source>
        <dbReference type="SAM" id="SignalP"/>
    </source>
</evidence>
<dbReference type="InterPro" id="IPR019819">
    <property type="entry name" value="Carboxylesterase_B_CS"/>
</dbReference>
<dbReference type="InterPro" id="IPR050309">
    <property type="entry name" value="Type-B_Carboxylest/Lipase"/>
</dbReference>
<evidence type="ECO:0000259" key="2">
    <source>
        <dbReference type="Pfam" id="PF00135"/>
    </source>
</evidence>
<dbReference type="OrthoDB" id="408631at2759"/>
<feature type="signal peptide" evidence="1">
    <location>
        <begin position="1"/>
        <end position="21"/>
    </location>
</feature>
<dbReference type="HOGENOM" id="CLU_006586_10_6_1"/>
<keyword evidence="4" id="KW-1185">Reference proteome</keyword>
<dbReference type="SUPFAM" id="SSF53474">
    <property type="entry name" value="alpha/beta-Hydrolases"/>
    <property type="match status" value="1"/>
</dbReference>
<dbReference type="InterPro" id="IPR029058">
    <property type="entry name" value="AB_hydrolase_fold"/>
</dbReference>
<reference evidence="3 4" key="1">
    <citation type="submission" date="2014-04" db="EMBL/GenBank/DDBJ databases">
        <title>Evolutionary Origins and Diversification of the Mycorrhizal Mutualists.</title>
        <authorList>
            <consortium name="DOE Joint Genome Institute"/>
            <consortium name="Mycorrhizal Genomics Consortium"/>
            <person name="Kohler A."/>
            <person name="Kuo A."/>
            <person name="Nagy L.G."/>
            <person name="Floudas D."/>
            <person name="Copeland A."/>
            <person name="Barry K.W."/>
            <person name="Cichocki N."/>
            <person name="Veneault-Fourrey C."/>
            <person name="LaButti K."/>
            <person name="Lindquist E.A."/>
            <person name="Lipzen A."/>
            <person name="Lundell T."/>
            <person name="Morin E."/>
            <person name="Murat C."/>
            <person name="Riley R."/>
            <person name="Ohm R."/>
            <person name="Sun H."/>
            <person name="Tunlid A."/>
            <person name="Henrissat B."/>
            <person name="Grigoriev I.V."/>
            <person name="Hibbett D.S."/>
            <person name="Martin F."/>
        </authorList>
    </citation>
    <scope>NUCLEOTIDE SEQUENCE [LARGE SCALE GENOMIC DNA]</scope>
    <source>
        <strain evidence="3 4">Koide BX008</strain>
    </source>
</reference>
<protein>
    <recommendedName>
        <fullName evidence="2">Carboxylesterase type B domain-containing protein</fullName>
    </recommendedName>
</protein>
<organism evidence="3 4">
    <name type="scientific">Amanita muscaria (strain Koide BX008)</name>
    <dbReference type="NCBI Taxonomy" id="946122"/>
    <lineage>
        <taxon>Eukaryota</taxon>
        <taxon>Fungi</taxon>
        <taxon>Dikarya</taxon>
        <taxon>Basidiomycota</taxon>
        <taxon>Agaricomycotina</taxon>
        <taxon>Agaricomycetes</taxon>
        <taxon>Agaricomycetidae</taxon>
        <taxon>Agaricales</taxon>
        <taxon>Pluteineae</taxon>
        <taxon>Amanitaceae</taxon>
        <taxon>Amanita</taxon>
    </lineage>
</organism>
<dbReference type="Proteomes" id="UP000054549">
    <property type="component" value="Unassembled WGS sequence"/>
</dbReference>
<gene>
    <name evidence="3" type="ORF">M378DRAFT_660840</name>
</gene>
<dbReference type="Gene3D" id="3.40.50.1820">
    <property type="entry name" value="alpha/beta hydrolase"/>
    <property type="match status" value="1"/>
</dbReference>
<dbReference type="STRING" id="946122.A0A0C2TAA8"/>